<sequence length="232" mass="26152">MSVDDDDSIRQHLLQYSTTGLLYKPLMLKDCRYVYVNDIVSQGTWLTVSGDSVRTLGGNMLMKMSDLGVDGVVDLQTGSLIFDGLVEEHNYLAGLLQQLGDENCEHTLLQSYRGAEFDSLRETVENGSLEQYATTQMQADKWPLFLNSVASDWRLLLTVTILMEKFKILNGGNDVTALKQAGNAIVYTVERYRIEEGMKEQEITLVERFQDIVFSEQKTTVEVSPAKYGLLK</sequence>
<protein>
    <submittedName>
        <fullName evidence="1">Uncharacterized protein</fullName>
    </submittedName>
</protein>
<accession>A0AAD5SPW1</accession>
<dbReference type="Proteomes" id="UP001211907">
    <property type="component" value="Unassembled WGS sequence"/>
</dbReference>
<name>A0AAD5SPW1_9FUNG</name>
<organism evidence="1 2">
    <name type="scientific">Physocladia obscura</name>
    <dbReference type="NCBI Taxonomy" id="109957"/>
    <lineage>
        <taxon>Eukaryota</taxon>
        <taxon>Fungi</taxon>
        <taxon>Fungi incertae sedis</taxon>
        <taxon>Chytridiomycota</taxon>
        <taxon>Chytridiomycota incertae sedis</taxon>
        <taxon>Chytridiomycetes</taxon>
        <taxon>Chytridiales</taxon>
        <taxon>Chytriomycetaceae</taxon>
        <taxon>Physocladia</taxon>
    </lineage>
</organism>
<evidence type="ECO:0000313" key="1">
    <source>
        <dbReference type="EMBL" id="KAJ3092205.1"/>
    </source>
</evidence>
<proteinExistence type="predicted"/>
<gene>
    <name evidence="1" type="ORF">HK100_006992</name>
</gene>
<comment type="caution">
    <text evidence="1">The sequence shown here is derived from an EMBL/GenBank/DDBJ whole genome shotgun (WGS) entry which is preliminary data.</text>
</comment>
<dbReference type="EMBL" id="JADGJH010003272">
    <property type="protein sequence ID" value="KAJ3092205.1"/>
    <property type="molecule type" value="Genomic_DNA"/>
</dbReference>
<dbReference type="AlphaFoldDB" id="A0AAD5SPW1"/>
<reference evidence="1" key="1">
    <citation type="submission" date="2020-05" db="EMBL/GenBank/DDBJ databases">
        <title>Phylogenomic resolution of chytrid fungi.</title>
        <authorList>
            <person name="Stajich J.E."/>
            <person name="Amses K."/>
            <person name="Simmons R."/>
            <person name="Seto K."/>
            <person name="Myers J."/>
            <person name="Bonds A."/>
            <person name="Quandt C.A."/>
            <person name="Barry K."/>
            <person name="Liu P."/>
            <person name="Grigoriev I."/>
            <person name="Longcore J.E."/>
            <person name="James T.Y."/>
        </authorList>
    </citation>
    <scope>NUCLEOTIDE SEQUENCE</scope>
    <source>
        <strain evidence="1">JEL0513</strain>
    </source>
</reference>
<keyword evidence="2" id="KW-1185">Reference proteome</keyword>
<evidence type="ECO:0000313" key="2">
    <source>
        <dbReference type="Proteomes" id="UP001211907"/>
    </source>
</evidence>